<comment type="caution">
    <text evidence="2">The sequence shown here is derived from an EMBL/GenBank/DDBJ whole genome shotgun (WGS) entry which is preliminary data.</text>
</comment>
<dbReference type="PROSITE" id="PS51257">
    <property type="entry name" value="PROKAR_LIPOPROTEIN"/>
    <property type="match status" value="1"/>
</dbReference>
<keyword evidence="1" id="KW-0732">Signal</keyword>
<dbReference type="EMBL" id="JAHQIW010003928">
    <property type="protein sequence ID" value="KAJ1360660.1"/>
    <property type="molecule type" value="Genomic_DNA"/>
</dbReference>
<evidence type="ECO:0000313" key="3">
    <source>
        <dbReference type="Proteomes" id="UP001196413"/>
    </source>
</evidence>
<feature type="chain" id="PRO_5041908577" evidence="1">
    <location>
        <begin position="22"/>
        <end position="219"/>
    </location>
</feature>
<accession>A0AAD5MLC9</accession>
<feature type="signal peptide" evidence="1">
    <location>
        <begin position="1"/>
        <end position="21"/>
    </location>
</feature>
<reference evidence="2" key="1">
    <citation type="submission" date="2021-06" db="EMBL/GenBank/DDBJ databases">
        <title>Parelaphostrongylus tenuis whole genome reference sequence.</title>
        <authorList>
            <person name="Garwood T.J."/>
            <person name="Larsen P.A."/>
            <person name="Fountain-Jones N.M."/>
            <person name="Garbe J.R."/>
            <person name="Macchietto M.G."/>
            <person name="Kania S.A."/>
            <person name="Gerhold R.W."/>
            <person name="Richards J.E."/>
            <person name="Wolf T.M."/>
        </authorList>
    </citation>
    <scope>NUCLEOTIDE SEQUENCE</scope>
    <source>
        <strain evidence="2">MNPRO001-30</strain>
        <tissue evidence="2">Meninges</tissue>
    </source>
</reference>
<dbReference type="AlphaFoldDB" id="A0AAD5MLC9"/>
<sequence>MAKELVRSLILFLFTFIAVLGCGTLPGGATTMSSRTFNVTGFSLPVAMVYSVSPNAAQVAGISRSADAARGFVMRTVMQAVFDVLEQQGRAAGLSEFIITSILNQLTVNITYTPLECKNLAVNPMNEIMTMNMLPTCVIFSNTVTAICNEMVMCMLTGNMPVMNIPPNHMSISGTLSTSNIIMANWSRDMWQSVVNRVARALASGPFGLHFVAAVATVS</sequence>
<dbReference type="Proteomes" id="UP001196413">
    <property type="component" value="Unassembled WGS sequence"/>
</dbReference>
<protein>
    <submittedName>
        <fullName evidence="2">Uncharacterized protein</fullName>
    </submittedName>
</protein>
<gene>
    <name evidence="2" type="ORF">KIN20_019690</name>
</gene>
<name>A0AAD5MLC9_PARTN</name>
<evidence type="ECO:0000256" key="1">
    <source>
        <dbReference type="SAM" id="SignalP"/>
    </source>
</evidence>
<evidence type="ECO:0000313" key="2">
    <source>
        <dbReference type="EMBL" id="KAJ1360660.1"/>
    </source>
</evidence>
<proteinExistence type="predicted"/>
<organism evidence="2 3">
    <name type="scientific">Parelaphostrongylus tenuis</name>
    <name type="common">Meningeal worm</name>
    <dbReference type="NCBI Taxonomy" id="148309"/>
    <lineage>
        <taxon>Eukaryota</taxon>
        <taxon>Metazoa</taxon>
        <taxon>Ecdysozoa</taxon>
        <taxon>Nematoda</taxon>
        <taxon>Chromadorea</taxon>
        <taxon>Rhabditida</taxon>
        <taxon>Rhabditina</taxon>
        <taxon>Rhabditomorpha</taxon>
        <taxon>Strongyloidea</taxon>
        <taxon>Metastrongylidae</taxon>
        <taxon>Parelaphostrongylus</taxon>
    </lineage>
</organism>
<keyword evidence="3" id="KW-1185">Reference proteome</keyword>